<feature type="region of interest" description="Disordered" evidence="1">
    <location>
        <begin position="111"/>
        <end position="182"/>
    </location>
</feature>
<feature type="compositionally biased region" description="Polar residues" evidence="1">
    <location>
        <begin position="121"/>
        <end position="138"/>
    </location>
</feature>
<organism evidence="3 4">
    <name type="scientific">Ilex paraguariensis</name>
    <name type="common">yerba mate</name>
    <dbReference type="NCBI Taxonomy" id="185542"/>
    <lineage>
        <taxon>Eukaryota</taxon>
        <taxon>Viridiplantae</taxon>
        <taxon>Streptophyta</taxon>
        <taxon>Embryophyta</taxon>
        <taxon>Tracheophyta</taxon>
        <taxon>Spermatophyta</taxon>
        <taxon>Magnoliopsida</taxon>
        <taxon>eudicotyledons</taxon>
        <taxon>Gunneridae</taxon>
        <taxon>Pentapetalae</taxon>
        <taxon>asterids</taxon>
        <taxon>campanulids</taxon>
        <taxon>Aquifoliales</taxon>
        <taxon>Aquifoliaceae</taxon>
        <taxon>Ilex</taxon>
    </lineage>
</organism>
<dbReference type="SUPFAM" id="SSF47592">
    <property type="entry name" value="SWIB/MDM2 domain"/>
    <property type="match status" value="1"/>
</dbReference>
<evidence type="ECO:0000256" key="1">
    <source>
        <dbReference type="SAM" id="MobiDB-lite"/>
    </source>
</evidence>
<sequence length="567" mass="62854">MAANNNPPVKNVGGVQPVFGNSGAVMPQTMPVNHHQAPPHLLSQSQHQTQGGSQFPGHFQLSEPQTQSLAQAQYAQAHAQVQHAQAQAQQAHARFKAQLQAQAQAQAQAQPQTQSFTQLQNTGSSNVGVSSPSITTPGMGSAKRAPHKPPSRPPGSSPATASPLKTMELTPAARRRKRKLPENKIPDKVAAVLPESALYTQLLEFEVRVDAALARKKIDIQESLKNPPRVQKTLRIYVFNTYANQTGTISDNKNAESPSWSLKIIGKILENGTDPDVAGMVERPNTSYPKLSAFFKKITIYLDQSLYSENHVILWESSRSPALHEGFEVRRKGDKEFTAIIRIEMNYVPEKFKLSAALAEVFGIEVETRPRILAALWHYVKAKKLQIPSDPSFFMCDPPLRKVFGEEKVKFAMVSQKISQHLTPPQPIHIEHRIKLSGNCPAGNTCYDVLVDVPFSSEKEMSAFLASLEKHKEIDVCDQAISAAIKKIHEHRRRRAFFLGFSQSPAEFINTLITSQSIDLKAIARDGTRNPEKEHLSEFYNQPWLEDAVIRYLNRKPAAGSDVPGST</sequence>
<protein>
    <recommendedName>
        <fullName evidence="2">DM2 domain-containing protein</fullName>
    </recommendedName>
</protein>
<dbReference type="CDD" id="cd10568">
    <property type="entry name" value="SWIB_like"/>
    <property type="match status" value="1"/>
</dbReference>
<dbReference type="Pfam" id="PF02201">
    <property type="entry name" value="SWIB"/>
    <property type="match status" value="1"/>
</dbReference>
<dbReference type="SMART" id="SM00151">
    <property type="entry name" value="SWIB"/>
    <property type="match status" value="1"/>
</dbReference>
<feature type="region of interest" description="Disordered" evidence="1">
    <location>
        <begin position="20"/>
        <end position="60"/>
    </location>
</feature>
<feature type="compositionally biased region" description="Low complexity" evidence="1">
    <location>
        <begin position="40"/>
        <end position="53"/>
    </location>
</feature>
<comment type="caution">
    <text evidence="3">The sequence shown here is derived from an EMBL/GenBank/DDBJ whole genome shotgun (WGS) entry which is preliminary data.</text>
</comment>
<evidence type="ECO:0000259" key="2">
    <source>
        <dbReference type="PROSITE" id="PS51925"/>
    </source>
</evidence>
<feature type="domain" description="DM2" evidence="2">
    <location>
        <begin position="347"/>
        <end position="424"/>
    </location>
</feature>
<accession>A0ABC8TS67</accession>
<dbReference type="PROSITE" id="PS51925">
    <property type="entry name" value="SWIB_MDM2"/>
    <property type="match status" value="1"/>
</dbReference>
<dbReference type="InterPro" id="IPR019835">
    <property type="entry name" value="SWIB_domain"/>
</dbReference>
<reference evidence="3 4" key="1">
    <citation type="submission" date="2024-02" db="EMBL/GenBank/DDBJ databases">
        <authorList>
            <person name="Vignale AGUSTIN F."/>
            <person name="Sosa J E."/>
            <person name="Modenutti C."/>
        </authorList>
    </citation>
    <scope>NUCLEOTIDE SEQUENCE [LARGE SCALE GENOMIC DNA]</scope>
</reference>
<evidence type="ECO:0000313" key="4">
    <source>
        <dbReference type="Proteomes" id="UP001642360"/>
    </source>
</evidence>
<dbReference type="InterPro" id="IPR036885">
    <property type="entry name" value="SWIB_MDM2_dom_sf"/>
</dbReference>
<dbReference type="AlphaFoldDB" id="A0ABC8TS67"/>
<dbReference type="EMBL" id="CAUOFW020005469">
    <property type="protein sequence ID" value="CAK9170293.1"/>
    <property type="molecule type" value="Genomic_DNA"/>
</dbReference>
<evidence type="ECO:0000313" key="3">
    <source>
        <dbReference type="EMBL" id="CAK9170293.1"/>
    </source>
</evidence>
<dbReference type="Proteomes" id="UP001642360">
    <property type="component" value="Unassembled WGS sequence"/>
</dbReference>
<feature type="compositionally biased region" description="Low complexity" evidence="1">
    <location>
        <begin position="111"/>
        <end position="120"/>
    </location>
</feature>
<gene>
    <name evidence="3" type="ORF">ILEXP_LOCUS39781</name>
</gene>
<dbReference type="PANTHER" id="PTHR13844">
    <property type="entry name" value="SWI/SNF-RELATED MATRIX-ASSOCIATED ACTIN-DEPENDENT REGULATOR OF CHROMATIN SUBFAMILY D"/>
    <property type="match status" value="1"/>
</dbReference>
<keyword evidence="4" id="KW-1185">Reference proteome</keyword>
<name>A0ABC8TS67_9AQUA</name>
<dbReference type="InterPro" id="IPR003121">
    <property type="entry name" value="SWIB_MDM2_domain"/>
</dbReference>
<proteinExistence type="predicted"/>
<dbReference type="Gene3D" id="1.10.245.10">
    <property type="entry name" value="SWIB/MDM2 domain"/>
    <property type="match status" value="1"/>
</dbReference>